<evidence type="ECO:0000256" key="7">
    <source>
        <dbReference type="SAM" id="MobiDB-lite"/>
    </source>
</evidence>
<dbReference type="PROSITE" id="PS51968">
    <property type="entry name" value="GRH_CP2_DB"/>
    <property type="match status" value="1"/>
</dbReference>
<name>A0A3Q1JS22_ANATE</name>
<dbReference type="Proteomes" id="UP000265040">
    <property type="component" value="Chromosome 22"/>
</dbReference>
<dbReference type="InterPro" id="IPR040167">
    <property type="entry name" value="TF_CP2-like"/>
</dbReference>
<evidence type="ECO:0000256" key="2">
    <source>
        <dbReference type="ARBA" id="ARBA00023015"/>
    </source>
</evidence>
<evidence type="ECO:0000256" key="1">
    <source>
        <dbReference type="ARBA" id="ARBA00004123"/>
    </source>
</evidence>
<dbReference type="GO" id="GO:0005634">
    <property type="term" value="C:nucleus"/>
    <property type="evidence" value="ECO:0007669"/>
    <property type="project" value="UniProtKB-SubCell"/>
</dbReference>
<keyword evidence="2" id="KW-0805">Transcription regulation</keyword>
<dbReference type="Pfam" id="PF25416">
    <property type="entry name" value="GRHL1_C"/>
    <property type="match status" value="1"/>
</dbReference>
<dbReference type="Ensembl" id="ENSATET00000018022.3">
    <property type="protein sequence ID" value="ENSATEP00000017726.1"/>
    <property type="gene ID" value="ENSATEG00000012328.3"/>
</dbReference>
<sequence length="571" mass="64676">MTKETETLGLVFQSENFNYNRYTNHIMDSWSYLENPVLEQNHSKSRLHPADDLAALTMLYEQCKSQKEQKIALCNRGGNVCKTERPQPNTNELISLDASSNVMKILTDSIPHSHHQEVLGSKQNAPLHISVPTTSDTYATLTSVVADSYDKQELNNIFDSLLQKWPETSAFPDPSTETLPYSDPFPEDQSSPVYSGSYTDSPPERFRSEFQFSLGAPLAAPYKSTELPMVYLNKGQFYPITLQGVDNSACITATKVKTVVMAVFENDKSPEMQLRFWNHWHARQPTVKQRVIDIADYKEVFSGISNIEEVAFNALSFVWNPSEEAKVYIGINSLSTDFSSQKGVKGLPLNLQIDTYDFSSGTNQLIHRAACQVKIFCDKGAERKMRDEERKRSKRRGKNTDANTNKSLVTSSMGSECTFFQTLDDHVTQPVLFIPETHLSSLQRIATPMDDNERSSLKRLYPDRDHNSSPPSKQTRREDPQRILLYVRTGAEEVFDALMLSSPTLSGLREAISEKYGMQKDTIGKIYKKCKRGIFVNMDNNIIEHYTNHSAFLIEMSEVATGQFQVTLIEV</sequence>
<dbReference type="AlphaFoldDB" id="A0A3Q1JS22"/>
<evidence type="ECO:0000256" key="4">
    <source>
        <dbReference type="ARBA" id="ARBA00023163"/>
    </source>
</evidence>
<feature type="domain" description="Grh/CP2 DB" evidence="8">
    <location>
        <begin position="204"/>
        <end position="434"/>
    </location>
</feature>
<evidence type="ECO:0000313" key="9">
    <source>
        <dbReference type="Ensembl" id="ENSATEP00000017726.1"/>
    </source>
</evidence>
<dbReference type="GO" id="GO:0001228">
    <property type="term" value="F:DNA-binding transcription activator activity, RNA polymerase II-specific"/>
    <property type="evidence" value="ECO:0007669"/>
    <property type="project" value="TreeGrafter"/>
</dbReference>
<organism evidence="9 10">
    <name type="scientific">Anabas testudineus</name>
    <name type="common">Climbing perch</name>
    <name type="synonym">Anthias testudineus</name>
    <dbReference type="NCBI Taxonomy" id="64144"/>
    <lineage>
        <taxon>Eukaryota</taxon>
        <taxon>Metazoa</taxon>
        <taxon>Chordata</taxon>
        <taxon>Craniata</taxon>
        <taxon>Vertebrata</taxon>
        <taxon>Euteleostomi</taxon>
        <taxon>Actinopterygii</taxon>
        <taxon>Neopterygii</taxon>
        <taxon>Teleostei</taxon>
        <taxon>Neoteleostei</taxon>
        <taxon>Acanthomorphata</taxon>
        <taxon>Anabantaria</taxon>
        <taxon>Anabantiformes</taxon>
        <taxon>Anabantoidei</taxon>
        <taxon>Anabantidae</taxon>
        <taxon>Anabas</taxon>
    </lineage>
</organism>
<dbReference type="InParanoid" id="A0A3Q1JS22"/>
<keyword evidence="4" id="KW-0804">Transcription</keyword>
<feature type="compositionally biased region" description="Polar residues" evidence="7">
    <location>
        <begin position="188"/>
        <end position="200"/>
    </location>
</feature>
<reference evidence="9" key="2">
    <citation type="submission" date="2025-08" db="UniProtKB">
        <authorList>
            <consortium name="Ensembl"/>
        </authorList>
    </citation>
    <scope>IDENTIFICATION</scope>
</reference>
<dbReference type="GO" id="GO:0000978">
    <property type="term" value="F:RNA polymerase II cis-regulatory region sequence-specific DNA binding"/>
    <property type="evidence" value="ECO:0007669"/>
    <property type="project" value="TreeGrafter"/>
</dbReference>
<evidence type="ECO:0000313" key="10">
    <source>
        <dbReference type="Proteomes" id="UP000265040"/>
    </source>
</evidence>
<dbReference type="InterPro" id="IPR007604">
    <property type="entry name" value="CP2"/>
</dbReference>
<keyword evidence="5 6" id="KW-0539">Nucleus</keyword>
<accession>A0A3Q1JS22</accession>
<evidence type="ECO:0000256" key="3">
    <source>
        <dbReference type="ARBA" id="ARBA00023125"/>
    </source>
</evidence>
<dbReference type="GeneTree" id="ENSGT00940000157970"/>
<dbReference type="RefSeq" id="XP_026196051.1">
    <property type="nucleotide sequence ID" value="XM_026340266.1"/>
</dbReference>
<dbReference type="OMA" id="MDSWSYL"/>
<keyword evidence="3 6" id="KW-0238">DNA-binding</keyword>
<proteinExistence type="predicted"/>
<evidence type="ECO:0000256" key="6">
    <source>
        <dbReference type="PROSITE-ProRule" id="PRU01313"/>
    </source>
</evidence>
<feature type="region of interest" description="Disordered" evidence="7">
    <location>
        <begin position="384"/>
        <end position="408"/>
    </location>
</feature>
<gene>
    <name evidence="9" type="primary">GRHL3</name>
</gene>
<dbReference type="Pfam" id="PF04516">
    <property type="entry name" value="CP2"/>
    <property type="match status" value="1"/>
</dbReference>
<protein>
    <recommendedName>
        <fullName evidence="8">Grh/CP2 DB domain-containing protein</fullName>
    </recommendedName>
</protein>
<dbReference type="PANTHER" id="PTHR11037">
    <property type="entry name" value="TRANSCRIPTION FACTOR CP2"/>
    <property type="match status" value="1"/>
</dbReference>
<feature type="region of interest" description="Disordered" evidence="7">
    <location>
        <begin position="444"/>
        <end position="481"/>
    </location>
</feature>
<reference evidence="9" key="1">
    <citation type="submission" date="2021-04" db="EMBL/GenBank/DDBJ databases">
        <authorList>
            <consortium name="Wellcome Sanger Institute Data Sharing"/>
        </authorList>
    </citation>
    <scope>NUCLEOTIDE SEQUENCE [LARGE SCALE GENOMIC DNA]</scope>
</reference>
<evidence type="ECO:0000256" key="5">
    <source>
        <dbReference type="ARBA" id="ARBA00023242"/>
    </source>
</evidence>
<evidence type="ECO:0000259" key="8">
    <source>
        <dbReference type="PROSITE" id="PS51968"/>
    </source>
</evidence>
<feature type="region of interest" description="Disordered" evidence="7">
    <location>
        <begin position="172"/>
        <end position="201"/>
    </location>
</feature>
<dbReference type="InterPro" id="IPR057520">
    <property type="entry name" value="GRHL1/CP2_C"/>
</dbReference>
<feature type="compositionally biased region" description="Basic and acidic residues" evidence="7">
    <location>
        <begin position="451"/>
        <end position="467"/>
    </location>
</feature>
<dbReference type="OrthoDB" id="7680836at2759"/>
<dbReference type="PANTHER" id="PTHR11037:SF6">
    <property type="entry name" value="GRAINYHEAD-LIKE PROTEIN 3 HOMOLOG"/>
    <property type="match status" value="1"/>
</dbReference>
<comment type="subcellular location">
    <subcellularLocation>
        <location evidence="1 6">Nucleus</location>
    </subcellularLocation>
</comment>
<reference evidence="9" key="3">
    <citation type="submission" date="2025-09" db="UniProtKB">
        <authorList>
            <consortium name="Ensembl"/>
        </authorList>
    </citation>
    <scope>IDENTIFICATION</scope>
</reference>
<keyword evidence="10" id="KW-1185">Reference proteome</keyword>
<dbReference type="STRING" id="64144.ENSATEP00000017726"/>
<dbReference type="GeneID" id="113148544"/>